<organism evidence="2 3">
    <name type="scientific">Fodinicola feengrottensis</name>
    <dbReference type="NCBI Taxonomy" id="435914"/>
    <lineage>
        <taxon>Bacteria</taxon>
        <taxon>Bacillati</taxon>
        <taxon>Actinomycetota</taxon>
        <taxon>Actinomycetes</taxon>
        <taxon>Mycobacteriales</taxon>
        <taxon>Fodinicola</taxon>
    </lineage>
</organism>
<feature type="transmembrane region" description="Helical" evidence="1">
    <location>
        <begin position="12"/>
        <end position="33"/>
    </location>
</feature>
<dbReference type="EMBL" id="BAAANY010000009">
    <property type="protein sequence ID" value="GAA1679486.1"/>
    <property type="molecule type" value="Genomic_DNA"/>
</dbReference>
<evidence type="ECO:0000313" key="3">
    <source>
        <dbReference type="Proteomes" id="UP001500618"/>
    </source>
</evidence>
<keyword evidence="3" id="KW-1185">Reference proteome</keyword>
<reference evidence="2 3" key="1">
    <citation type="journal article" date="2019" name="Int. J. Syst. Evol. Microbiol.">
        <title>The Global Catalogue of Microorganisms (GCM) 10K type strain sequencing project: providing services to taxonomists for standard genome sequencing and annotation.</title>
        <authorList>
            <consortium name="The Broad Institute Genomics Platform"/>
            <consortium name="The Broad Institute Genome Sequencing Center for Infectious Disease"/>
            <person name="Wu L."/>
            <person name="Ma J."/>
        </authorList>
    </citation>
    <scope>NUCLEOTIDE SEQUENCE [LARGE SCALE GENOMIC DNA]</scope>
    <source>
        <strain evidence="2 3">JCM 14718</strain>
    </source>
</reference>
<name>A0ABN2H044_9ACTN</name>
<keyword evidence="1" id="KW-1133">Transmembrane helix</keyword>
<proteinExistence type="predicted"/>
<dbReference type="Proteomes" id="UP001500618">
    <property type="component" value="Unassembled WGS sequence"/>
</dbReference>
<evidence type="ECO:0000256" key="1">
    <source>
        <dbReference type="SAM" id="Phobius"/>
    </source>
</evidence>
<comment type="caution">
    <text evidence="2">The sequence shown here is derived from an EMBL/GenBank/DDBJ whole genome shotgun (WGS) entry which is preliminary data.</text>
</comment>
<dbReference type="RefSeq" id="WP_163567761.1">
    <property type="nucleotide sequence ID" value="NZ_BAAANY010000009.1"/>
</dbReference>
<accession>A0ABN2H044</accession>
<sequence>MAALLDFMLYRMIYLGAIAVGLIILVFVAMVILKKLGLWHRTRELAEPFVRQQLKNRGGVSALIEKQLPVNQKNGDRS</sequence>
<keyword evidence="1" id="KW-0472">Membrane</keyword>
<evidence type="ECO:0000313" key="2">
    <source>
        <dbReference type="EMBL" id="GAA1679486.1"/>
    </source>
</evidence>
<protein>
    <submittedName>
        <fullName evidence="2">Uncharacterized protein</fullName>
    </submittedName>
</protein>
<gene>
    <name evidence="2" type="ORF">GCM10009765_30880</name>
</gene>
<keyword evidence="1" id="KW-0812">Transmembrane</keyword>